<sequence length="214" mass="22835">MYVIVSKWSDSMGIAATDEDVATELKSAVKLLGTPGAELDYIAALRALATDDRYRLLIKGYREPLLPDEAQALEDVGVGIKSGAASMDQALKSAGLLGHIRATALPIGFAANRLGVTNGRLRQRISEGDLLSIRGSDGRSHLIPAFQFTENGELPGLRKVLAAVRPGVKLLTIYGFFMTPQPDLEDANGDAMTPVEWLMAGEDSKVVAELAADI</sequence>
<protein>
    <submittedName>
        <fullName evidence="1">Uncharacterized protein</fullName>
    </submittedName>
</protein>
<keyword evidence="2" id="KW-1185">Reference proteome</keyword>
<reference evidence="1 2" key="1">
    <citation type="submission" date="2018-04" db="EMBL/GenBank/DDBJ databases">
        <title>Genome sequencing of Gemmobacter.</title>
        <authorList>
            <person name="Yi H."/>
            <person name="Baek M.-G."/>
        </authorList>
    </citation>
    <scope>NUCLEOTIDE SEQUENCE [LARGE SCALE GENOMIC DNA]</scope>
    <source>
        <strain evidence="1 2">HYN0069</strain>
    </source>
</reference>
<name>A0A2S0UQB2_9RHOB</name>
<dbReference type="Proteomes" id="UP000244496">
    <property type="component" value="Chromosome"/>
</dbReference>
<evidence type="ECO:0000313" key="1">
    <source>
        <dbReference type="EMBL" id="AWB49977.1"/>
    </source>
</evidence>
<proteinExistence type="predicted"/>
<dbReference type="OrthoDB" id="7847081at2"/>
<accession>A0A2S0UQB2</accession>
<dbReference type="RefSeq" id="WP_108436789.1">
    <property type="nucleotide sequence ID" value="NZ_CP028918.1"/>
</dbReference>
<gene>
    <name evidence="1" type="ORF">HYN69_17025</name>
</gene>
<dbReference type="EMBL" id="CP028918">
    <property type="protein sequence ID" value="AWB49977.1"/>
    <property type="molecule type" value="Genomic_DNA"/>
</dbReference>
<dbReference type="KEGG" id="geh:HYN69_17025"/>
<dbReference type="AlphaFoldDB" id="A0A2S0UQB2"/>
<organism evidence="1 2">
    <name type="scientific">Paragemmobacter aquarius</name>
    <dbReference type="NCBI Taxonomy" id="2169400"/>
    <lineage>
        <taxon>Bacteria</taxon>
        <taxon>Pseudomonadati</taxon>
        <taxon>Pseudomonadota</taxon>
        <taxon>Alphaproteobacteria</taxon>
        <taxon>Rhodobacterales</taxon>
        <taxon>Paracoccaceae</taxon>
        <taxon>Paragemmobacter</taxon>
    </lineage>
</organism>
<evidence type="ECO:0000313" key="2">
    <source>
        <dbReference type="Proteomes" id="UP000244496"/>
    </source>
</evidence>